<organism evidence="6 7">
    <name type="scientific">Pontiella sulfatireligans</name>
    <dbReference type="NCBI Taxonomy" id="2750658"/>
    <lineage>
        <taxon>Bacteria</taxon>
        <taxon>Pseudomonadati</taxon>
        <taxon>Kiritimatiellota</taxon>
        <taxon>Kiritimatiellia</taxon>
        <taxon>Kiritimatiellales</taxon>
        <taxon>Pontiellaceae</taxon>
        <taxon>Pontiella</taxon>
    </lineage>
</organism>
<dbReference type="InterPro" id="IPR001150">
    <property type="entry name" value="Gly_radical"/>
</dbReference>
<evidence type="ECO:0000259" key="5">
    <source>
        <dbReference type="PROSITE" id="PS51554"/>
    </source>
</evidence>
<keyword evidence="1 3" id="KW-0556">Organic radical</keyword>
<dbReference type="PANTHER" id="PTHR43641">
    <property type="entry name" value="FORMATE ACETYLTRANSFERASE 3-RELATED"/>
    <property type="match status" value="1"/>
</dbReference>
<keyword evidence="7" id="KW-1185">Reference proteome</keyword>
<sequence length="759" mass="84243">MLNEPRFASIEQARLVTQSYKQTEGDPTILRRAKAFALAAEQLEIRIDPDELIVGNRTAGVRGGVVFPEFGLTWVNDEFETLPTRPQDKFNVREEDIREFREQILPYWEGHTLEDVVNEQLGPEAKAAARVIKINQKDHAQGHICPDTETWLREGSSGARRRAEEALAACTDESKKPFYESVIITLTSASEFMRRYAALAEEMELPEIARICAKLADSPPDTFHEALQSLWFLYVLLQLESNASSFSPGRADQYLYPFFKKDVGEGRLTHESAQELIDALWLKFNQIVYLRNKSGAKYFAGFPIGFNIAIGGQTPDGQPAENELSFMFLTAQDHIALPQPNLSARLYEGSSQKFIEECSRVIGLGSGMPQIFNDEAVIPALEAQGISHEDAQNYAIVGCVELTTHGNNLGWSDAAMFNLVKALELTLNNGVCLLTGEQTGLPLGTLADYPDFQTLEKAFTKQLDHFIDQMMGYCAIVDRLHAEIVPSPFLSSVIHDCIGKGVDVTAGGAYYNLSGIQAIQPANLADSFAVLKTLVFDEKKLSAEELLTALRGDFEGLEVLRQECINKVPKFGNDVPWVDELGAKWIRHFANRLKEFTNVRGGPYHTGLYTVSAHVPMGQNVGASPDGRHARDPLADGGMSAMYGRDINGPTALLKSVSRISSMLGSNGTLLNMKFLPEFFKSRADLQKFSAMLRAFVRLKISHVQFNVLRREDLLAAQENPELYRSLTVRVAGYTAYFTELAGDLQDEIIARTTYGGEA</sequence>
<dbReference type="InterPro" id="IPR051215">
    <property type="entry name" value="GRE"/>
</dbReference>
<feature type="modified residue" description="Glycine radical" evidence="3">
    <location>
        <position position="733"/>
    </location>
</feature>
<dbReference type="InterPro" id="IPR010098">
    <property type="entry name" value="PFL2/GDeHydtase_fam"/>
</dbReference>
<dbReference type="NCBIfam" id="TIGR01774">
    <property type="entry name" value="PFL2-3"/>
    <property type="match status" value="1"/>
</dbReference>
<feature type="domain" description="Glycine radical" evidence="4">
    <location>
        <begin position="637"/>
        <end position="758"/>
    </location>
</feature>
<dbReference type="GO" id="GO:0005829">
    <property type="term" value="C:cytosol"/>
    <property type="evidence" value="ECO:0007669"/>
    <property type="project" value="TreeGrafter"/>
</dbReference>
<dbReference type="Gene3D" id="3.20.70.20">
    <property type="match status" value="1"/>
</dbReference>
<evidence type="ECO:0000313" key="7">
    <source>
        <dbReference type="Proteomes" id="UP000346198"/>
    </source>
</evidence>
<feature type="domain" description="PFL" evidence="5">
    <location>
        <begin position="1"/>
        <end position="629"/>
    </location>
</feature>
<gene>
    <name evidence="6" type="primary">cutC_3</name>
    <name evidence="6" type="ORF">SCARR_01636</name>
</gene>
<evidence type="ECO:0000256" key="2">
    <source>
        <dbReference type="ARBA" id="ARBA00023239"/>
    </source>
</evidence>
<dbReference type="PANTHER" id="PTHR43641:SF3">
    <property type="entry name" value="DEHYDRATASE PFLD-RELATED"/>
    <property type="match status" value="1"/>
</dbReference>
<dbReference type="PROSITE" id="PS51149">
    <property type="entry name" value="GLY_RADICAL_2"/>
    <property type="match status" value="1"/>
</dbReference>
<dbReference type="AlphaFoldDB" id="A0A6C2UJF8"/>
<protein>
    <submittedName>
        <fullName evidence="6">Choline trimethylamine-lyase</fullName>
    </submittedName>
</protein>
<dbReference type="Pfam" id="PF01228">
    <property type="entry name" value="Gly_radical"/>
    <property type="match status" value="1"/>
</dbReference>
<evidence type="ECO:0000256" key="3">
    <source>
        <dbReference type="PROSITE-ProRule" id="PRU00493"/>
    </source>
</evidence>
<dbReference type="InterPro" id="IPR019777">
    <property type="entry name" value="Form_AcTrfase_GR_CS"/>
</dbReference>
<keyword evidence="2 6" id="KW-0456">Lyase</keyword>
<dbReference type="InterPro" id="IPR004184">
    <property type="entry name" value="PFL_dom"/>
</dbReference>
<dbReference type="PROSITE" id="PS00850">
    <property type="entry name" value="GLY_RADICAL_1"/>
    <property type="match status" value="1"/>
</dbReference>
<evidence type="ECO:0000259" key="4">
    <source>
        <dbReference type="PROSITE" id="PS51149"/>
    </source>
</evidence>
<dbReference type="EMBL" id="CAAHFH010000001">
    <property type="protein sequence ID" value="VGO19577.1"/>
    <property type="molecule type" value="Genomic_DNA"/>
</dbReference>
<evidence type="ECO:0000256" key="1">
    <source>
        <dbReference type="ARBA" id="ARBA00022818"/>
    </source>
</evidence>
<dbReference type="GO" id="GO:0016829">
    <property type="term" value="F:lyase activity"/>
    <property type="evidence" value="ECO:0007669"/>
    <property type="project" value="UniProtKB-KW"/>
</dbReference>
<accession>A0A6C2UJF8</accession>
<dbReference type="SUPFAM" id="SSF51998">
    <property type="entry name" value="PFL-like glycyl radical enzymes"/>
    <property type="match status" value="1"/>
</dbReference>
<reference evidence="6 7" key="1">
    <citation type="submission" date="2019-04" db="EMBL/GenBank/DDBJ databases">
        <authorList>
            <person name="Van Vliet M D."/>
        </authorList>
    </citation>
    <scope>NUCLEOTIDE SEQUENCE [LARGE SCALE GENOMIC DNA]</scope>
    <source>
        <strain evidence="6 7">F21</strain>
    </source>
</reference>
<dbReference type="Pfam" id="PF02901">
    <property type="entry name" value="PFL-like"/>
    <property type="match status" value="1"/>
</dbReference>
<dbReference type="Proteomes" id="UP000346198">
    <property type="component" value="Unassembled WGS sequence"/>
</dbReference>
<evidence type="ECO:0000313" key="6">
    <source>
        <dbReference type="EMBL" id="VGO19577.1"/>
    </source>
</evidence>
<proteinExistence type="predicted"/>
<name>A0A6C2UJF8_9BACT</name>
<dbReference type="PROSITE" id="PS51554">
    <property type="entry name" value="PFL"/>
    <property type="match status" value="1"/>
</dbReference>